<dbReference type="EMBL" id="JAJEQM010000005">
    <property type="protein sequence ID" value="MCC2210111.1"/>
    <property type="molecule type" value="Genomic_DNA"/>
</dbReference>
<dbReference type="PANTHER" id="PTHR13285">
    <property type="entry name" value="ACYLTRANSFERASE"/>
    <property type="match status" value="1"/>
</dbReference>
<dbReference type="InterPro" id="IPR004299">
    <property type="entry name" value="MBOAT_fam"/>
</dbReference>
<accession>A0AAE3J980</accession>
<dbReference type="InterPro" id="IPR024194">
    <property type="entry name" value="Ac/AlaTfrase_AlgI/DltB"/>
</dbReference>
<feature type="transmembrane region" description="Helical" evidence="8">
    <location>
        <begin position="355"/>
        <end position="372"/>
    </location>
</feature>
<evidence type="ECO:0000256" key="5">
    <source>
        <dbReference type="ARBA" id="ARBA00022989"/>
    </source>
</evidence>
<dbReference type="GO" id="GO:0005886">
    <property type="term" value="C:plasma membrane"/>
    <property type="evidence" value="ECO:0007669"/>
    <property type="project" value="UniProtKB-SubCell"/>
</dbReference>
<evidence type="ECO:0000256" key="3">
    <source>
        <dbReference type="ARBA" id="ARBA00022475"/>
    </source>
</evidence>
<gene>
    <name evidence="9" type="ORF">LKE05_04820</name>
</gene>
<dbReference type="RefSeq" id="WP_308456121.1">
    <property type="nucleotide sequence ID" value="NZ_JAJEQM010000005.1"/>
</dbReference>
<dbReference type="GO" id="GO:0042121">
    <property type="term" value="P:alginic acid biosynthetic process"/>
    <property type="evidence" value="ECO:0007669"/>
    <property type="project" value="InterPro"/>
</dbReference>
<dbReference type="Pfam" id="PF03062">
    <property type="entry name" value="MBOAT"/>
    <property type="match status" value="1"/>
</dbReference>
<feature type="transmembrane region" description="Helical" evidence="8">
    <location>
        <begin position="431"/>
        <end position="452"/>
    </location>
</feature>
<comment type="similarity">
    <text evidence="2 7">Belongs to the membrane-bound acyltransferase family.</text>
</comment>
<comment type="caution">
    <text evidence="9">The sequence shown here is derived from an EMBL/GenBank/DDBJ whole genome shotgun (WGS) entry which is preliminary data.</text>
</comment>
<feature type="transmembrane region" description="Helical" evidence="8">
    <location>
        <begin position="117"/>
        <end position="138"/>
    </location>
</feature>
<dbReference type="GO" id="GO:0016746">
    <property type="term" value="F:acyltransferase activity"/>
    <property type="evidence" value="ECO:0007669"/>
    <property type="project" value="UniProtKB-KW"/>
</dbReference>
<keyword evidence="4 8" id="KW-0812">Transmembrane</keyword>
<reference evidence="9 10" key="1">
    <citation type="submission" date="2021-10" db="EMBL/GenBank/DDBJ databases">
        <title>Anaerobic single-cell dispensing facilitates the cultivation of human gut bacteria.</title>
        <authorList>
            <person name="Afrizal A."/>
        </authorList>
    </citation>
    <scope>NUCLEOTIDE SEQUENCE [LARGE SCALE GENOMIC DNA]</scope>
    <source>
        <strain evidence="9 10">CLA-AA-H232</strain>
    </source>
</reference>
<comment type="subcellular location">
    <subcellularLocation>
        <location evidence="1">Cell membrane</location>
        <topology evidence="1">Multi-pass membrane protein</topology>
    </subcellularLocation>
</comment>
<keyword evidence="3 7" id="KW-1003">Cell membrane</keyword>
<keyword evidence="7" id="KW-0012">Acyltransferase</keyword>
<dbReference type="PIRSF" id="PIRSF016636">
    <property type="entry name" value="AlgI_DltB"/>
    <property type="match status" value="1"/>
</dbReference>
<feature type="transmembrane region" description="Helical" evidence="8">
    <location>
        <begin position="42"/>
        <end position="65"/>
    </location>
</feature>
<keyword evidence="6 7" id="KW-0472">Membrane</keyword>
<evidence type="ECO:0000256" key="2">
    <source>
        <dbReference type="ARBA" id="ARBA00010323"/>
    </source>
</evidence>
<evidence type="ECO:0000256" key="1">
    <source>
        <dbReference type="ARBA" id="ARBA00004651"/>
    </source>
</evidence>
<name>A0AAE3J980_9FIRM</name>
<evidence type="ECO:0000256" key="8">
    <source>
        <dbReference type="SAM" id="Phobius"/>
    </source>
</evidence>
<protein>
    <submittedName>
        <fullName evidence="9">MBOAT family protein</fullName>
    </submittedName>
</protein>
<dbReference type="InterPro" id="IPR051085">
    <property type="entry name" value="MB_O-acyltransferase"/>
</dbReference>
<dbReference type="PIRSF" id="PIRSF500217">
    <property type="entry name" value="AlgI"/>
    <property type="match status" value="1"/>
</dbReference>
<evidence type="ECO:0000313" key="10">
    <source>
        <dbReference type="Proteomes" id="UP001198242"/>
    </source>
</evidence>
<organism evidence="9 10">
    <name type="scientific">Hominilimicola fabiformis</name>
    <dbReference type="NCBI Taxonomy" id="2885356"/>
    <lineage>
        <taxon>Bacteria</taxon>
        <taxon>Bacillati</taxon>
        <taxon>Bacillota</taxon>
        <taxon>Clostridia</taxon>
        <taxon>Eubacteriales</taxon>
        <taxon>Oscillospiraceae</taxon>
        <taxon>Hominilimicola</taxon>
    </lineage>
</organism>
<feature type="transmembrane region" description="Helical" evidence="8">
    <location>
        <begin position="77"/>
        <end position="97"/>
    </location>
</feature>
<evidence type="ECO:0000256" key="6">
    <source>
        <dbReference type="ARBA" id="ARBA00023136"/>
    </source>
</evidence>
<keyword evidence="10" id="KW-1185">Reference proteome</keyword>
<dbReference type="AlphaFoldDB" id="A0AAE3J980"/>
<dbReference type="InterPro" id="IPR028362">
    <property type="entry name" value="AlgI"/>
</dbReference>
<feature type="transmembrane region" description="Helical" evidence="8">
    <location>
        <begin position="325"/>
        <end position="343"/>
    </location>
</feature>
<dbReference type="Proteomes" id="UP001198242">
    <property type="component" value="Unassembled WGS sequence"/>
</dbReference>
<evidence type="ECO:0000256" key="7">
    <source>
        <dbReference type="PIRNR" id="PIRNR016636"/>
    </source>
</evidence>
<feature type="transmembrane region" description="Helical" evidence="8">
    <location>
        <begin position="392"/>
        <end position="419"/>
    </location>
</feature>
<evidence type="ECO:0000313" key="9">
    <source>
        <dbReference type="EMBL" id="MCC2210111.1"/>
    </source>
</evidence>
<keyword evidence="5 8" id="KW-1133">Transmembrane helix</keyword>
<sequence length="464" mass="53502">MYFSSLLFLFVFLPIVLAVYYILPRKFRNAFLLLANLIFYGWGEPVFILIMIVSVVSNYIFGLLIEKYCDNQKRKKTFLVLSLVISLGLLAVFKYTGFVTDILRAIPPFSFMPKINLPLPIGISFYTFQTLSYTIDVYRGDTKAQKSFVSFGTYVSFFPQLIAGPIVRYTDIAKMLDERRENISQFADGIKLFAVGLAKKVLIANQMGVLWDTIRGTSSNGIVGAWIGIISYAFQIYFDFSGYSDMACGLGKMFGFEFMKNFNYPYVSKTITEFWRRWHISLSSWFRDYVYIPLGGNRCKLPRVIFNLFAVWALTGLWHGANFNFIAWGIYYFVILVLEKYVYGKYLEKLPSLLKHIYALFLILLGWTIFYFEDFGQFATYLTSMFTLKNGIIGGDTLSTILMYLPILIVTAMASLPIWKNTYLKLKDKKYMGVLEIAFCAVVIVLCTASLVNQSYNPFLYFRF</sequence>
<dbReference type="PANTHER" id="PTHR13285:SF18">
    <property type="entry name" value="PROTEIN-CYSTEINE N-PALMITOYLTRANSFERASE RASP"/>
    <property type="match status" value="1"/>
</dbReference>
<keyword evidence="7" id="KW-0808">Transferase</keyword>
<proteinExistence type="inferred from homology"/>
<evidence type="ECO:0000256" key="4">
    <source>
        <dbReference type="ARBA" id="ARBA00022692"/>
    </source>
</evidence>